<dbReference type="RefSeq" id="XP_022301937.1">
    <property type="nucleotide sequence ID" value="XM_022446229.1"/>
</dbReference>
<feature type="transmembrane region" description="Helical" evidence="2">
    <location>
        <begin position="214"/>
        <end position="239"/>
    </location>
</feature>
<organism evidence="3 4">
    <name type="scientific">Crassostrea virginica</name>
    <name type="common">Eastern oyster</name>
    <dbReference type="NCBI Taxonomy" id="6565"/>
    <lineage>
        <taxon>Eukaryota</taxon>
        <taxon>Metazoa</taxon>
        <taxon>Spiralia</taxon>
        <taxon>Lophotrochozoa</taxon>
        <taxon>Mollusca</taxon>
        <taxon>Bivalvia</taxon>
        <taxon>Autobranchia</taxon>
        <taxon>Pteriomorphia</taxon>
        <taxon>Ostreida</taxon>
        <taxon>Ostreoidea</taxon>
        <taxon>Ostreidae</taxon>
        <taxon>Crassostrea</taxon>
    </lineage>
</organism>
<feature type="region of interest" description="Disordered" evidence="1">
    <location>
        <begin position="1"/>
        <end position="20"/>
    </location>
</feature>
<evidence type="ECO:0000256" key="1">
    <source>
        <dbReference type="SAM" id="MobiDB-lite"/>
    </source>
</evidence>
<evidence type="ECO:0000313" key="3">
    <source>
        <dbReference type="Proteomes" id="UP000694844"/>
    </source>
</evidence>
<dbReference type="OrthoDB" id="6203097at2759"/>
<proteinExistence type="predicted"/>
<evidence type="ECO:0000313" key="4">
    <source>
        <dbReference type="RefSeq" id="XP_022301937.1"/>
    </source>
</evidence>
<gene>
    <name evidence="4" type="primary">LOC111109950</name>
</gene>
<accession>A0A8B8BEZ4</accession>
<dbReference type="GeneID" id="111109950"/>
<keyword evidence="2" id="KW-1133">Transmembrane helix</keyword>
<keyword evidence="3" id="KW-1185">Reference proteome</keyword>
<name>A0A8B8BEZ4_CRAVI</name>
<dbReference type="KEGG" id="cvn:111109950"/>
<dbReference type="AlphaFoldDB" id="A0A8B8BEZ4"/>
<keyword evidence="2" id="KW-0472">Membrane</keyword>
<evidence type="ECO:0000256" key="2">
    <source>
        <dbReference type="SAM" id="Phobius"/>
    </source>
</evidence>
<protein>
    <submittedName>
        <fullName evidence="4">Uncharacterized protein LOC111109950</fullName>
    </submittedName>
</protein>
<keyword evidence="2" id="KW-0812">Transmembrane</keyword>
<dbReference type="Proteomes" id="UP000694844">
    <property type="component" value="Chromosome 8"/>
</dbReference>
<sequence>MGSSSSKADSRNDTNIPVGTTPQQNVCDNYIFNSTGCEIKTTGKLLVVIDTINTTLQRYFSCFCEHVLSRLKNTNVTSDVLNGGQNTDTCQIQQDPLHVDQTILRNGLRNLSSEFSPKEKEFGMALILSDQGLTSENFTDIPDNREPFLYVANVGQNEIESRSCFRQYRFISEMEKINRFELEMEKIGCNVGYYSNFSCPVNNTMPTPTSPSQILPGMIVLGATGALVLAFCVILFIVFKSKCKKRGQSESKSKPYMEISLADRESGGYSLPFRRETKTVEEHM</sequence>
<reference evidence="4" key="1">
    <citation type="submission" date="2025-08" db="UniProtKB">
        <authorList>
            <consortium name="RefSeq"/>
        </authorList>
    </citation>
    <scope>IDENTIFICATION</scope>
    <source>
        <tissue evidence="4">Whole sample</tissue>
    </source>
</reference>